<protein>
    <submittedName>
        <fullName evidence="9">G_PROTEIN_RECEP_F1_2 domain-containing protein</fullName>
    </submittedName>
</protein>
<dbReference type="GO" id="GO:0004930">
    <property type="term" value="F:G protein-coupled receptor activity"/>
    <property type="evidence" value="ECO:0007669"/>
    <property type="project" value="UniProtKB-KW"/>
</dbReference>
<sequence length="83" mass="9236">MIALIKYVISVILTILGKSHRSRSITNFYLLNLAFADLLRSIICIPSTLLGELTHCWLLGAAMCKIVAFLQRELGNVEVVLYG</sequence>
<dbReference type="Proteomes" id="UP000005237">
    <property type="component" value="Unassembled WGS sequence"/>
</dbReference>
<dbReference type="PANTHER" id="PTHR45695">
    <property type="entry name" value="LEUCOKININ RECEPTOR-RELATED"/>
    <property type="match status" value="1"/>
</dbReference>
<dbReference type="InterPro" id="IPR017452">
    <property type="entry name" value="GPCR_Rhodpsn_7TM"/>
</dbReference>
<dbReference type="AlphaFoldDB" id="A0A8R1DS47"/>
<reference evidence="10" key="1">
    <citation type="submission" date="2010-08" db="EMBL/GenBank/DDBJ databases">
        <authorList>
            <consortium name="Caenorhabditis japonica Sequencing Consortium"/>
            <person name="Wilson R.K."/>
        </authorList>
    </citation>
    <scope>NUCLEOTIDE SEQUENCE [LARGE SCALE GENOMIC DNA]</scope>
    <source>
        <strain evidence="10">DF5081</strain>
    </source>
</reference>
<evidence type="ECO:0000256" key="5">
    <source>
        <dbReference type="ARBA" id="ARBA00023136"/>
    </source>
</evidence>
<keyword evidence="10" id="KW-1185">Reference proteome</keyword>
<dbReference type="EnsemblMetazoa" id="CJA10660.1">
    <property type="protein sequence ID" value="CJA10660.1"/>
    <property type="gene ID" value="WBGene00129864"/>
</dbReference>
<dbReference type="PANTHER" id="PTHR45695:SF9">
    <property type="entry name" value="LEUCOKININ RECEPTOR"/>
    <property type="match status" value="1"/>
</dbReference>
<evidence type="ECO:0000256" key="7">
    <source>
        <dbReference type="ARBA" id="ARBA00023224"/>
    </source>
</evidence>
<evidence type="ECO:0000259" key="8">
    <source>
        <dbReference type="PROSITE" id="PS50262"/>
    </source>
</evidence>
<feature type="domain" description="G-protein coupled receptors family 1 profile" evidence="8">
    <location>
        <begin position="8"/>
        <end position="83"/>
    </location>
</feature>
<keyword evidence="7" id="KW-0807">Transducer</keyword>
<evidence type="ECO:0000256" key="4">
    <source>
        <dbReference type="ARBA" id="ARBA00023040"/>
    </source>
</evidence>
<keyword evidence="4" id="KW-0297">G-protein coupled receptor</keyword>
<dbReference type="PROSITE" id="PS50262">
    <property type="entry name" value="G_PROTEIN_RECEP_F1_2"/>
    <property type="match status" value="1"/>
</dbReference>
<keyword evidence="3" id="KW-1133">Transmembrane helix</keyword>
<accession>A0A8R1DS47</accession>
<organism evidence="9 10">
    <name type="scientific">Caenorhabditis japonica</name>
    <dbReference type="NCBI Taxonomy" id="281687"/>
    <lineage>
        <taxon>Eukaryota</taxon>
        <taxon>Metazoa</taxon>
        <taxon>Ecdysozoa</taxon>
        <taxon>Nematoda</taxon>
        <taxon>Chromadorea</taxon>
        <taxon>Rhabditida</taxon>
        <taxon>Rhabditina</taxon>
        <taxon>Rhabditomorpha</taxon>
        <taxon>Rhabditoidea</taxon>
        <taxon>Rhabditidae</taxon>
        <taxon>Peloderinae</taxon>
        <taxon>Caenorhabditis</taxon>
    </lineage>
</organism>
<dbReference type="Gene3D" id="1.20.1070.10">
    <property type="entry name" value="Rhodopsin 7-helix transmembrane proteins"/>
    <property type="match status" value="1"/>
</dbReference>
<proteinExistence type="predicted"/>
<evidence type="ECO:0000256" key="6">
    <source>
        <dbReference type="ARBA" id="ARBA00023170"/>
    </source>
</evidence>
<comment type="subcellular location">
    <subcellularLocation>
        <location evidence="1">Membrane</location>
        <topology evidence="1">Multi-pass membrane protein</topology>
    </subcellularLocation>
</comment>
<keyword evidence="5" id="KW-0472">Membrane</keyword>
<keyword evidence="6" id="KW-0675">Receptor</keyword>
<dbReference type="GO" id="GO:0005886">
    <property type="term" value="C:plasma membrane"/>
    <property type="evidence" value="ECO:0007669"/>
    <property type="project" value="TreeGrafter"/>
</dbReference>
<evidence type="ECO:0000313" key="9">
    <source>
        <dbReference type="EnsemblMetazoa" id="CJA10660.1"/>
    </source>
</evidence>
<dbReference type="Pfam" id="PF00001">
    <property type="entry name" value="7tm_1"/>
    <property type="match status" value="1"/>
</dbReference>
<name>A0A8R1DS47_CAEJA</name>
<reference evidence="9" key="2">
    <citation type="submission" date="2022-06" db="UniProtKB">
        <authorList>
            <consortium name="EnsemblMetazoa"/>
        </authorList>
    </citation>
    <scope>IDENTIFICATION</scope>
    <source>
        <strain evidence="9">DF5081</strain>
    </source>
</reference>
<evidence type="ECO:0000256" key="2">
    <source>
        <dbReference type="ARBA" id="ARBA00022692"/>
    </source>
</evidence>
<evidence type="ECO:0000256" key="1">
    <source>
        <dbReference type="ARBA" id="ARBA00004141"/>
    </source>
</evidence>
<keyword evidence="2" id="KW-0812">Transmembrane</keyword>
<evidence type="ECO:0000313" key="10">
    <source>
        <dbReference type="Proteomes" id="UP000005237"/>
    </source>
</evidence>
<dbReference type="InterPro" id="IPR000276">
    <property type="entry name" value="GPCR_Rhodpsn"/>
</dbReference>
<evidence type="ECO:0000256" key="3">
    <source>
        <dbReference type="ARBA" id="ARBA00022989"/>
    </source>
</evidence>
<dbReference type="SUPFAM" id="SSF81321">
    <property type="entry name" value="Family A G protein-coupled receptor-like"/>
    <property type="match status" value="1"/>
</dbReference>